<dbReference type="Pfam" id="PF04655">
    <property type="entry name" value="APH_6_hur"/>
    <property type="match status" value="1"/>
</dbReference>
<dbReference type="InterPro" id="IPR006748">
    <property type="entry name" value="NH2Glyco/OHUrea_AB-resist_kin"/>
</dbReference>
<evidence type="ECO:0000313" key="1">
    <source>
        <dbReference type="EMBL" id="GGM55314.1"/>
    </source>
</evidence>
<dbReference type="Proteomes" id="UP000642070">
    <property type="component" value="Unassembled WGS sequence"/>
</dbReference>
<reference evidence="1" key="2">
    <citation type="submission" date="2020-09" db="EMBL/GenBank/DDBJ databases">
        <authorList>
            <person name="Sun Q."/>
            <person name="Ohkuma M."/>
        </authorList>
    </citation>
    <scope>NUCLEOTIDE SEQUENCE</scope>
    <source>
        <strain evidence="1">JCM 19831</strain>
    </source>
</reference>
<proteinExistence type="predicted"/>
<dbReference type="InterPro" id="IPR011009">
    <property type="entry name" value="Kinase-like_dom_sf"/>
</dbReference>
<dbReference type="Gene3D" id="3.90.1200.10">
    <property type="match status" value="1"/>
</dbReference>
<accession>A0A917U4V2</accession>
<dbReference type="AlphaFoldDB" id="A0A917U4V2"/>
<dbReference type="GO" id="GO:0019748">
    <property type="term" value="P:secondary metabolic process"/>
    <property type="evidence" value="ECO:0007669"/>
    <property type="project" value="InterPro"/>
</dbReference>
<keyword evidence="2" id="KW-1185">Reference proteome</keyword>
<organism evidence="1 2">
    <name type="scientific">Dactylosporangium sucinum</name>
    <dbReference type="NCBI Taxonomy" id="1424081"/>
    <lineage>
        <taxon>Bacteria</taxon>
        <taxon>Bacillati</taxon>
        <taxon>Actinomycetota</taxon>
        <taxon>Actinomycetes</taxon>
        <taxon>Micromonosporales</taxon>
        <taxon>Micromonosporaceae</taxon>
        <taxon>Dactylosporangium</taxon>
    </lineage>
</organism>
<protein>
    <submittedName>
        <fullName evidence="1">Hydroxyurea phosphotransferase</fullName>
    </submittedName>
</protein>
<gene>
    <name evidence="1" type="ORF">GCM10007977_066240</name>
</gene>
<evidence type="ECO:0000313" key="2">
    <source>
        <dbReference type="Proteomes" id="UP000642070"/>
    </source>
</evidence>
<dbReference type="EMBL" id="BMPI01000037">
    <property type="protein sequence ID" value="GGM55314.1"/>
    <property type="molecule type" value="Genomic_DNA"/>
</dbReference>
<reference evidence="1" key="1">
    <citation type="journal article" date="2014" name="Int. J. Syst. Evol. Microbiol.">
        <title>Complete genome sequence of Corynebacterium casei LMG S-19264T (=DSM 44701T), isolated from a smear-ripened cheese.</title>
        <authorList>
            <consortium name="US DOE Joint Genome Institute (JGI-PGF)"/>
            <person name="Walter F."/>
            <person name="Albersmeier A."/>
            <person name="Kalinowski J."/>
            <person name="Ruckert C."/>
        </authorList>
    </citation>
    <scope>NUCLEOTIDE SEQUENCE</scope>
    <source>
        <strain evidence="1">JCM 19831</strain>
    </source>
</reference>
<comment type="caution">
    <text evidence="1">The sequence shown here is derived from an EMBL/GenBank/DDBJ whole genome shotgun (WGS) entry which is preliminary data.</text>
</comment>
<name>A0A917U4V2_9ACTN</name>
<dbReference type="GO" id="GO:0016773">
    <property type="term" value="F:phosphotransferase activity, alcohol group as acceptor"/>
    <property type="evidence" value="ECO:0007669"/>
    <property type="project" value="InterPro"/>
</dbReference>
<sequence length="282" mass="29875">MELLPPTLPVVVTLGRNRDARAWLAALPRLIEEVRDAFGIELSAPLHGGSCSWVAPCALPDGTAAVVKIGWPHREMTGEAAALLAWGGRGAVRLLARDPDRHALLLERCVPGQPVAGGDAVRIACGVLRELWAAAPPDGLEELGTVAGEWADLVEERMARLRPPYDPGLVAEGAGLLRELPATAQRRVLLHGDFNPGNVLSHGAGWVSIDPKPMTGDPGYDPWPLLQIEGADPVTLAGELGLDRDRVVAWCVARYVETALWHAHHGDVPAGAAAMEAAARVG</sequence>
<dbReference type="SUPFAM" id="SSF56112">
    <property type="entry name" value="Protein kinase-like (PK-like)"/>
    <property type="match status" value="1"/>
</dbReference>
<dbReference type="RefSeq" id="WP_190253919.1">
    <property type="nucleotide sequence ID" value="NZ_BMPI01000037.1"/>
</dbReference>